<feature type="compositionally biased region" description="Low complexity" evidence="1">
    <location>
        <begin position="16"/>
        <end position="84"/>
    </location>
</feature>
<gene>
    <name evidence="2" type="ORF">POL25_01665</name>
</gene>
<evidence type="ECO:0000313" key="2">
    <source>
        <dbReference type="EMBL" id="MDC0715577.1"/>
    </source>
</evidence>
<evidence type="ECO:0000313" key="3">
    <source>
        <dbReference type="Proteomes" id="UP001221686"/>
    </source>
</evidence>
<sequence>MTLTLFACGPAKQSDSDTTTGPTSTSTTSSSGTASTTSSSSTSPTTTGEPLTTSSSGTSDTEAATDSGTPSSSEPTGTEVTSTTGAPAGDCSDQTNLDDCHAIPGPGGHSDCVWVETVAQWSPDTGCEVVAGPAHCVQGFYVGDGCFGSGCPDLERVYVRDQGDGNFDVVNHPGGSCGVEPDGWEQCSTEFPELPEACGCVC</sequence>
<keyword evidence="3" id="KW-1185">Reference proteome</keyword>
<evidence type="ECO:0000256" key="1">
    <source>
        <dbReference type="SAM" id="MobiDB-lite"/>
    </source>
</evidence>
<dbReference type="EMBL" id="JAQNDL010000001">
    <property type="protein sequence ID" value="MDC0715577.1"/>
    <property type="molecule type" value="Genomic_DNA"/>
</dbReference>
<comment type="caution">
    <text evidence="2">The sequence shown here is derived from an EMBL/GenBank/DDBJ whole genome shotgun (WGS) entry which is preliminary data.</text>
</comment>
<feature type="region of interest" description="Disordered" evidence="1">
    <location>
        <begin position="1"/>
        <end position="91"/>
    </location>
</feature>
<organism evidence="2 3">
    <name type="scientific">Nannocystis bainbridge</name>
    <dbReference type="NCBI Taxonomy" id="2995303"/>
    <lineage>
        <taxon>Bacteria</taxon>
        <taxon>Pseudomonadati</taxon>
        <taxon>Myxococcota</taxon>
        <taxon>Polyangia</taxon>
        <taxon>Nannocystales</taxon>
        <taxon>Nannocystaceae</taxon>
        <taxon>Nannocystis</taxon>
    </lineage>
</organism>
<name>A0ABT5DT38_9BACT</name>
<dbReference type="RefSeq" id="WP_272084002.1">
    <property type="nucleotide sequence ID" value="NZ_JAQNDL010000001.1"/>
</dbReference>
<protein>
    <submittedName>
        <fullName evidence="2">Uncharacterized protein</fullName>
    </submittedName>
</protein>
<accession>A0ABT5DT38</accession>
<proteinExistence type="predicted"/>
<dbReference type="Proteomes" id="UP001221686">
    <property type="component" value="Unassembled WGS sequence"/>
</dbReference>
<reference evidence="2 3" key="1">
    <citation type="submission" date="2022-11" db="EMBL/GenBank/DDBJ databases">
        <title>Minimal conservation of predation-associated metabolite biosynthetic gene clusters underscores biosynthetic potential of Myxococcota including descriptions for ten novel species: Archangium lansinium sp. nov., Myxococcus landrumus sp. nov., Nannocystis bai.</title>
        <authorList>
            <person name="Ahearne A."/>
            <person name="Stevens C."/>
            <person name="Dowd S."/>
        </authorList>
    </citation>
    <scope>NUCLEOTIDE SEQUENCE [LARGE SCALE GENOMIC DNA]</scope>
    <source>
        <strain evidence="2 3">BB15-2</strain>
    </source>
</reference>